<evidence type="ECO:0000256" key="5">
    <source>
        <dbReference type="PROSITE-ProRule" id="PRU00259"/>
    </source>
</evidence>
<evidence type="ECO:0000313" key="9">
    <source>
        <dbReference type="EMBL" id="PRP80289.1"/>
    </source>
</evidence>
<dbReference type="SMART" id="SM00185">
    <property type="entry name" value="ARM"/>
    <property type="match status" value="21"/>
</dbReference>
<feature type="repeat" description="ARM" evidence="5">
    <location>
        <begin position="818"/>
        <end position="862"/>
    </location>
</feature>
<keyword evidence="1" id="KW-0479">Metal-binding</keyword>
<feature type="compositionally biased region" description="Polar residues" evidence="6">
    <location>
        <begin position="107"/>
        <end position="119"/>
    </location>
</feature>
<feature type="region of interest" description="Disordered" evidence="6">
    <location>
        <begin position="83"/>
        <end position="119"/>
    </location>
</feature>
<dbReference type="EMBL" id="MDYQ01000154">
    <property type="protein sequence ID" value="PRP80289.1"/>
    <property type="molecule type" value="Genomic_DNA"/>
</dbReference>
<dbReference type="SUPFAM" id="SSF48371">
    <property type="entry name" value="ARM repeat"/>
    <property type="match status" value="5"/>
</dbReference>
<sequence>MNLGAGVVPVPNQPTLPPGWQLFTDSAGRPFYWNHSNNESSWTPPNMPSHAGSTSDLPPGWEVAVDREGRIYYVDHHNRATSWEKPRHNSSLSSSERSRASSFGNSYPEQMNARGNSIGNGYGTQPAYAAPSGFQSASASSMPGYQPMFGEISGSAPSLNSTSSHNISDYSTDSTLSLVKPSWDIEKENPSCTICGQLFTFFKRRHHCRCCFREICDTCSAHRDAVPHFNHSTPQRVCTHCHAHLQRGEKECVGKLVPYMTVDAKDINQAAREIFDLLMRHTIADTSDTKTSIKEDIIDTGAIPYMITLLTSPNIAKLRSATILQLLKILGKSAENNQVCEAIAKHNAPMVLSSLLQNSDTVEARIEIAKILGHLGRVADLPRTQIVQPSTQSAEQPVPAPVTNYKDDIRNSGALRLLVECLGTSNNDNLLENTSSAIHHIILNHDANRRVVSDVGMATLLILLPTRNAKVLEEVTSIINEICKLEALLHAVDDLGGVSALIALLSNQQSPIHTSPSILISVLSSLSALSCKEAPAKSIAYTAGSISVLLDIMQSTLSIASAIGGAATELQQRIVDTVLNIFVNCSKYPELNSAVNQILLSQGLNTLIKLSTSTSMKGSNQGQILNILFHLISDNESKNQMRKSGGMTSLMSIISTPNTENLLLSLAILTKLVDGNNENALAIVDVGGLVVLNDFMLSGGQQEIVLQSLYCLNCVAAASEEVVQLISSFSSDMVPQLMNLTNNAAPEIIAAALQLLGTMASSSVYRKEIATATKPCMIAWLDNRKSDQIRRSTLRLIGGICSSPAMDDPLRDIPLDLGILPSVVNLLVTPNNTCDIQIQASFALKHAARSFATRENLFNSGAIPQLVSILSPSSSLKGQEARVRVSEVLAAFSGDEKSRRSMIESGGVNIFVELLFSDVEPLQRNATMVIGNFARDEMATDDIVQRGGTMALVSLLSSSDETVVDAALLSIGNLSQNNSARGMFLSSGALESVLHVLTRPLNTLIASALWTLTVLSSHPDLQASFTNAQQGLSLLLDLMSTSNIEQQKQVVFILTNLCSSDPSHWDTLVGLGGVPALLTMLASPYVEIAQRGASRELLSLIKSQPQSRSQIIELGAMNLLGQIVQNGQDQYVQQNVIEIIAELSQDSNNHSSIESLAKVLQILQNLQGNDALYGKKLVESGSVESLAELLFSGQDSLIIPALKLASQLSTTEETADQLISVGGYHGLVTLLSHPNEAIREMSSLSIGNLARCSVACRDAITMSEGGLEPFIAMLQSNNINIQKNTIFVIGILSSNDQFCEKIDALGGLPHLVNLLRGPNPNQQPNINSNSALIDDLLLDNKPKIIEGEAISKLPNNGNNVDVRSTVVHTLVNMTNNGNRIRQDLLKCGLAPILMNLINADLVEAELSLSVQDRRSALMIVSNLLLDDQCKRQFQEMGVVHTLSRYFDSPDDGLSRPALRAARLLATSENSREMLSSQSLDILVKTVNSCANAATLADAIWILGLLLLGGKSCLSNNPSQTQIEETRNQILSRDVVTPLVKIIDSDAMEEAHGAAASVLHSITFISPQKMSFLLADKGGIIPLLKLLGTSRDETAVSQAALILLTLVSFDELRSIVRRYAAPETISRACNSKNGFVADSSRRLRFILG</sequence>
<dbReference type="CDD" id="cd00065">
    <property type="entry name" value="FYVE_like_SF"/>
    <property type="match status" value="1"/>
</dbReference>
<evidence type="ECO:0000256" key="4">
    <source>
        <dbReference type="PROSITE-ProRule" id="PRU00091"/>
    </source>
</evidence>
<keyword evidence="2 4" id="KW-0863">Zinc-finger</keyword>
<dbReference type="PROSITE" id="PS50020">
    <property type="entry name" value="WW_DOMAIN_2"/>
    <property type="match status" value="2"/>
</dbReference>
<evidence type="ECO:0000259" key="8">
    <source>
        <dbReference type="PROSITE" id="PS50178"/>
    </source>
</evidence>
<dbReference type="SMART" id="SM00064">
    <property type="entry name" value="FYVE"/>
    <property type="match status" value="1"/>
</dbReference>
<dbReference type="InterPro" id="IPR011011">
    <property type="entry name" value="Znf_FYVE_PHD"/>
</dbReference>
<dbReference type="InterPro" id="IPR016024">
    <property type="entry name" value="ARM-type_fold"/>
</dbReference>
<dbReference type="OrthoDB" id="3045089at2759"/>
<dbReference type="InterPro" id="IPR043379">
    <property type="entry name" value="ANKAR"/>
</dbReference>
<dbReference type="GO" id="GO:0008270">
    <property type="term" value="F:zinc ion binding"/>
    <property type="evidence" value="ECO:0007669"/>
    <property type="project" value="UniProtKB-KW"/>
</dbReference>
<dbReference type="SUPFAM" id="SSF57903">
    <property type="entry name" value="FYVE/PHD zinc finger"/>
    <property type="match status" value="1"/>
</dbReference>
<feature type="domain" description="WW" evidence="7">
    <location>
        <begin position="55"/>
        <end position="88"/>
    </location>
</feature>
<evidence type="ECO:0000256" key="3">
    <source>
        <dbReference type="ARBA" id="ARBA00022833"/>
    </source>
</evidence>
<dbReference type="PANTHER" id="PTHR46464">
    <property type="entry name" value="ANK_REP_REGION DOMAIN-CONTAINING PROTEIN"/>
    <property type="match status" value="1"/>
</dbReference>
<evidence type="ECO:0000256" key="1">
    <source>
        <dbReference type="ARBA" id="ARBA00022723"/>
    </source>
</evidence>
<dbReference type="CDD" id="cd00201">
    <property type="entry name" value="WW"/>
    <property type="match status" value="2"/>
</dbReference>
<dbReference type="InParanoid" id="A0A2P6N8L4"/>
<keyword evidence="10" id="KW-1185">Reference proteome</keyword>
<dbReference type="Pfam" id="PF01363">
    <property type="entry name" value="FYVE"/>
    <property type="match status" value="1"/>
</dbReference>
<dbReference type="STRING" id="1890364.A0A2P6N8L4"/>
<evidence type="ECO:0000313" key="10">
    <source>
        <dbReference type="Proteomes" id="UP000241769"/>
    </source>
</evidence>
<name>A0A2P6N8L4_9EUKA</name>
<dbReference type="InterPro" id="IPR001202">
    <property type="entry name" value="WW_dom"/>
</dbReference>
<organism evidence="9 10">
    <name type="scientific">Planoprotostelium fungivorum</name>
    <dbReference type="NCBI Taxonomy" id="1890364"/>
    <lineage>
        <taxon>Eukaryota</taxon>
        <taxon>Amoebozoa</taxon>
        <taxon>Evosea</taxon>
        <taxon>Variosea</taxon>
        <taxon>Cavosteliida</taxon>
        <taxon>Cavosteliaceae</taxon>
        <taxon>Planoprotostelium</taxon>
    </lineage>
</organism>
<dbReference type="Gene3D" id="3.30.40.10">
    <property type="entry name" value="Zinc/RING finger domain, C3HC4 (zinc finger)"/>
    <property type="match status" value="1"/>
</dbReference>
<dbReference type="SUPFAM" id="SSF51045">
    <property type="entry name" value="WW domain"/>
    <property type="match status" value="2"/>
</dbReference>
<dbReference type="InterPro" id="IPR013083">
    <property type="entry name" value="Znf_RING/FYVE/PHD"/>
</dbReference>
<reference evidence="9 10" key="1">
    <citation type="journal article" date="2018" name="Genome Biol. Evol.">
        <title>Multiple Roots of Fruiting Body Formation in Amoebozoa.</title>
        <authorList>
            <person name="Hillmann F."/>
            <person name="Forbes G."/>
            <person name="Novohradska S."/>
            <person name="Ferling I."/>
            <person name="Riege K."/>
            <person name="Groth M."/>
            <person name="Westermann M."/>
            <person name="Marz M."/>
            <person name="Spaller T."/>
            <person name="Winckler T."/>
            <person name="Schaap P."/>
            <person name="Glockner G."/>
        </authorList>
    </citation>
    <scope>NUCLEOTIDE SEQUENCE [LARGE SCALE GENOMIC DNA]</scope>
    <source>
        <strain evidence="9 10">Jena</strain>
    </source>
</reference>
<dbReference type="Proteomes" id="UP000241769">
    <property type="component" value="Unassembled WGS sequence"/>
</dbReference>
<proteinExistence type="predicted"/>
<dbReference type="InterPro" id="IPR036020">
    <property type="entry name" value="WW_dom_sf"/>
</dbReference>
<dbReference type="Pfam" id="PF00397">
    <property type="entry name" value="WW"/>
    <property type="match status" value="2"/>
</dbReference>
<dbReference type="InterPro" id="IPR011989">
    <property type="entry name" value="ARM-like"/>
</dbReference>
<dbReference type="InterPro" id="IPR017455">
    <property type="entry name" value="Znf_FYVE-rel"/>
</dbReference>
<evidence type="ECO:0000259" key="7">
    <source>
        <dbReference type="PROSITE" id="PS50020"/>
    </source>
</evidence>
<feature type="repeat" description="ARM" evidence="5">
    <location>
        <begin position="906"/>
        <end position="948"/>
    </location>
</feature>
<dbReference type="InterPro" id="IPR000225">
    <property type="entry name" value="Armadillo"/>
</dbReference>
<dbReference type="InterPro" id="IPR000306">
    <property type="entry name" value="Znf_FYVE"/>
</dbReference>
<feature type="repeat" description="ARM" evidence="5">
    <location>
        <begin position="947"/>
        <end position="989"/>
    </location>
</feature>
<dbReference type="SMART" id="SM00456">
    <property type="entry name" value="WW"/>
    <property type="match status" value="2"/>
</dbReference>
<feature type="repeat" description="ARM" evidence="5">
    <location>
        <begin position="413"/>
        <end position="456"/>
    </location>
</feature>
<dbReference type="Gene3D" id="1.25.10.10">
    <property type="entry name" value="Leucine-rich Repeat Variant"/>
    <property type="match status" value="8"/>
</dbReference>
<protein>
    <submittedName>
        <fullName evidence="9">Uncharacterized protein</fullName>
    </submittedName>
</protein>
<dbReference type="PANTHER" id="PTHR46464:SF2">
    <property type="entry name" value="ANKYRIN AND ARMADILLO REPEAT-CONTAINING PROTEIN"/>
    <property type="match status" value="1"/>
</dbReference>
<gene>
    <name evidence="9" type="ORF">PROFUN_11767</name>
</gene>
<feature type="domain" description="FYVE-type" evidence="8">
    <location>
        <begin position="186"/>
        <end position="246"/>
    </location>
</feature>
<dbReference type="PROSITE" id="PS01159">
    <property type="entry name" value="WW_DOMAIN_1"/>
    <property type="match status" value="2"/>
</dbReference>
<feature type="region of interest" description="Disordered" evidence="6">
    <location>
        <begin position="40"/>
        <end position="59"/>
    </location>
</feature>
<accession>A0A2P6N8L4</accession>
<evidence type="ECO:0000256" key="2">
    <source>
        <dbReference type="ARBA" id="ARBA00022771"/>
    </source>
</evidence>
<feature type="compositionally biased region" description="Low complexity" evidence="6">
    <location>
        <begin position="90"/>
        <end position="106"/>
    </location>
</feature>
<evidence type="ECO:0000256" key="6">
    <source>
        <dbReference type="SAM" id="MobiDB-lite"/>
    </source>
</evidence>
<dbReference type="FunCoup" id="A0A2P6N8L4">
    <property type="interactions" value="82"/>
</dbReference>
<keyword evidence="3" id="KW-0862">Zinc</keyword>
<dbReference type="PROSITE" id="PS50178">
    <property type="entry name" value="ZF_FYVE"/>
    <property type="match status" value="1"/>
</dbReference>
<dbReference type="PROSITE" id="PS50176">
    <property type="entry name" value="ARM_REPEAT"/>
    <property type="match status" value="5"/>
</dbReference>
<dbReference type="Gene3D" id="2.20.70.10">
    <property type="match status" value="2"/>
</dbReference>
<comment type="caution">
    <text evidence="9">The sequence shown here is derived from an EMBL/GenBank/DDBJ whole genome shotgun (WGS) entry which is preliminary data.</text>
</comment>
<feature type="repeat" description="ARM" evidence="5">
    <location>
        <begin position="496"/>
        <end position="544"/>
    </location>
</feature>
<feature type="domain" description="WW" evidence="7">
    <location>
        <begin position="14"/>
        <end position="47"/>
    </location>
</feature>